<comment type="function">
    <text evidence="1">May be involved in environmental stress response.</text>
</comment>
<feature type="domain" description="AN1-type" evidence="6">
    <location>
        <begin position="1"/>
        <end position="46"/>
    </location>
</feature>
<dbReference type="Pfam" id="PF01428">
    <property type="entry name" value="zf-AN1"/>
    <property type="match status" value="1"/>
</dbReference>
<protein>
    <recommendedName>
        <fullName evidence="6">AN1-type domain-containing protein</fullName>
    </recommendedName>
</protein>
<proteinExistence type="predicted"/>
<evidence type="ECO:0000259" key="6">
    <source>
        <dbReference type="PROSITE" id="PS51039"/>
    </source>
</evidence>
<evidence type="ECO:0000313" key="8">
    <source>
        <dbReference type="Proteomes" id="UP001345219"/>
    </source>
</evidence>
<reference evidence="7 8" key="1">
    <citation type="journal article" date="2023" name="Hortic Res">
        <title>Pangenome of water caltrop reveals structural variations and asymmetric subgenome divergence after allopolyploidization.</title>
        <authorList>
            <person name="Zhang X."/>
            <person name="Chen Y."/>
            <person name="Wang L."/>
            <person name="Yuan Y."/>
            <person name="Fang M."/>
            <person name="Shi L."/>
            <person name="Lu R."/>
            <person name="Comes H.P."/>
            <person name="Ma Y."/>
            <person name="Chen Y."/>
            <person name="Huang G."/>
            <person name="Zhou Y."/>
            <person name="Zheng Z."/>
            <person name="Qiu Y."/>
        </authorList>
    </citation>
    <scope>NUCLEOTIDE SEQUENCE [LARGE SCALE GENOMIC DNA]</scope>
    <source>
        <tissue evidence="7">Roots</tissue>
    </source>
</reference>
<evidence type="ECO:0000256" key="4">
    <source>
        <dbReference type="ARBA" id="ARBA00022833"/>
    </source>
</evidence>
<evidence type="ECO:0000256" key="1">
    <source>
        <dbReference type="ARBA" id="ARBA00003732"/>
    </source>
</evidence>
<dbReference type="GO" id="GO:0008270">
    <property type="term" value="F:zinc ion binding"/>
    <property type="evidence" value="ECO:0007669"/>
    <property type="project" value="UniProtKB-KW"/>
</dbReference>
<evidence type="ECO:0000256" key="5">
    <source>
        <dbReference type="PROSITE-ProRule" id="PRU00449"/>
    </source>
</evidence>
<keyword evidence="2" id="KW-0479">Metal-binding</keyword>
<dbReference type="PROSITE" id="PS51039">
    <property type="entry name" value="ZF_AN1"/>
    <property type="match status" value="1"/>
</dbReference>
<keyword evidence="3 5" id="KW-0863">Zinc-finger</keyword>
<dbReference type="AlphaFoldDB" id="A0AAN7Q4D5"/>
<dbReference type="EMBL" id="JAXIOK010000011">
    <property type="protein sequence ID" value="KAK4759436.1"/>
    <property type="molecule type" value="Genomic_DNA"/>
</dbReference>
<name>A0AAN7Q4D5_9MYRT</name>
<evidence type="ECO:0000256" key="3">
    <source>
        <dbReference type="ARBA" id="ARBA00022771"/>
    </source>
</evidence>
<dbReference type="Proteomes" id="UP001345219">
    <property type="component" value="Chromosome 17"/>
</dbReference>
<sequence>MPRLSGCRETLTFSNKVKCKDCILDHCLKHGFGPDHNCPGPKRPETSLSVEGVVLAESSKWSSGLLNAASIFPASTEAAGGIEIREPTQQGSTDGKNKGWVQAISVGVGQDKRRFALGVRVREMKSRRKEEGGRGRDLCGGDEWELCAIPCMV</sequence>
<dbReference type="SUPFAM" id="SSF118310">
    <property type="entry name" value="AN1-like Zinc finger"/>
    <property type="match status" value="1"/>
</dbReference>
<comment type="caution">
    <text evidence="7">The sequence shown here is derived from an EMBL/GenBank/DDBJ whole genome shotgun (WGS) entry which is preliminary data.</text>
</comment>
<evidence type="ECO:0000313" key="7">
    <source>
        <dbReference type="EMBL" id="KAK4759436.1"/>
    </source>
</evidence>
<keyword evidence="8" id="KW-1185">Reference proteome</keyword>
<accession>A0AAN7Q4D5</accession>
<organism evidence="7 8">
    <name type="scientific">Trapa incisa</name>
    <dbReference type="NCBI Taxonomy" id="236973"/>
    <lineage>
        <taxon>Eukaryota</taxon>
        <taxon>Viridiplantae</taxon>
        <taxon>Streptophyta</taxon>
        <taxon>Embryophyta</taxon>
        <taxon>Tracheophyta</taxon>
        <taxon>Spermatophyta</taxon>
        <taxon>Magnoliopsida</taxon>
        <taxon>eudicotyledons</taxon>
        <taxon>Gunneridae</taxon>
        <taxon>Pentapetalae</taxon>
        <taxon>rosids</taxon>
        <taxon>malvids</taxon>
        <taxon>Myrtales</taxon>
        <taxon>Lythraceae</taxon>
        <taxon>Trapa</taxon>
    </lineage>
</organism>
<dbReference type="InterPro" id="IPR035896">
    <property type="entry name" value="AN1-like_Znf"/>
</dbReference>
<dbReference type="Gene3D" id="4.10.1110.10">
    <property type="entry name" value="AN1-like Zinc finger"/>
    <property type="match status" value="1"/>
</dbReference>
<dbReference type="InterPro" id="IPR000058">
    <property type="entry name" value="Znf_AN1"/>
</dbReference>
<keyword evidence="4" id="KW-0862">Zinc</keyword>
<evidence type="ECO:0000256" key="2">
    <source>
        <dbReference type="ARBA" id="ARBA00022723"/>
    </source>
</evidence>
<gene>
    <name evidence="7" type="ORF">SAY87_022567</name>
</gene>